<keyword evidence="2" id="KW-0378">Hydrolase</keyword>
<dbReference type="Pfam" id="PF13354">
    <property type="entry name" value="Beta-lactamase2"/>
    <property type="match status" value="1"/>
</dbReference>
<evidence type="ECO:0000313" key="2">
    <source>
        <dbReference type="EMBL" id="TQE94954.1"/>
    </source>
</evidence>
<accession>A0A540VDX5</accession>
<evidence type="ECO:0000313" key="3">
    <source>
        <dbReference type="Proteomes" id="UP000317371"/>
    </source>
</evidence>
<dbReference type="EMBL" id="VIGC01000018">
    <property type="protein sequence ID" value="TQE94954.1"/>
    <property type="molecule type" value="Genomic_DNA"/>
</dbReference>
<dbReference type="InterPro" id="IPR045155">
    <property type="entry name" value="Beta-lactam_cat"/>
</dbReference>
<name>A0A540VDX5_9CHLR</name>
<dbReference type="GO" id="GO:0046677">
    <property type="term" value="P:response to antibiotic"/>
    <property type="evidence" value="ECO:0007669"/>
    <property type="project" value="InterPro"/>
</dbReference>
<evidence type="ECO:0000259" key="1">
    <source>
        <dbReference type="Pfam" id="PF13354"/>
    </source>
</evidence>
<dbReference type="PANTHER" id="PTHR35333:SF3">
    <property type="entry name" value="BETA-LACTAMASE-TYPE TRANSPEPTIDASE FOLD CONTAINING PROTEIN"/>
    <property type="match status" value="1"/>
</dbReference>
<feature type="domain" description="Beta-lactamase class A catalytic" evidence="1">
    <location>
        <begin position="42"/>
        <end position="287"/>
    </location>
</feature>
<dbReference type="Proteomes" id="UP000317371">
    <property type="component" value="Unassembled WGS sequence"/>
</dbReference>
<dbReference type="GO" id="GO:0030655">
    <property type="term" value="P:beta-lactam antibiotic catabolic process"/>
    <property type="evidence" value="ECO:0007669"/>
    <property type="project" value="InterPro"/>
</dbReference>
<dbReference type="InterPro" id="IPR000871">
    <property type="entry name" value="Beta-lactam_class-A"/>
</dbReference>
<dbReference type="InterPro" id="IPR012338">
    <property type="entry name" value="Beta-lactam/transpept-like"/>
</dbReference>
<dbReference type="OrthoDB" id="9775096at2"/>
<dbReference type="PANTHER" id="PTHR35333">
    <property type="entry name" value="BETA-LACTAMASE"/>
    <property type="match status" value="1"/>
</dbReference>
<dbReference type="GO" id="GO:0008800">
    <property type="term" value="F:beta-lactamase activity"/>
    <property type="evidence" value="ECO:0007669"/>
    <property type="project" value="InterPro"/>
</dbReference>
<gene>
    <name evidence="2" type="ORF">FKZ61_14195</name>
</gene>
<protein>
    <submittedName>
        <fullName evidence="2">Serine hydrolase</fullName>
    </submittedName>
</protein>
<comment type="caution">
    <text evidence="2">The sequence shown here is derived from an EMBL/GenBank/DDBJ whole genome shotgun (WGS) entry which is preliminary data.</text>
</comment>
<reference evidence="2 3" key="1">
    <citation type="submission" date="2019-06" db="EMBL/GenBank/DDBJ databases">
        <title>Genome sequence of Litorilinea aerophila BAA-2444.</title>
        <authorList>
            <person name="Maclea K.S."/>
            <person name="Maurais E.G."/>
            <person name="Iannazzi L.C."/>
        </authorList>
    </citation>
    <scope>NUCLEOTIDE SEQUENCE [LARGE SCALE GENOMIC DNA]</scope>
    <source>
        <strain evidence="2 3">ATCC BAA-2444</strain>
    </source>
</reference>
<organism evidence="2 3">
    <name type="scientific">Litorilinea aerophila</name>
    <dbReference type="NCBI Taxonomy" id="1204385"/>
    <lineage>
        <taxon>Bacteria</taxon>
        <taxon>Bacillati</taxon>
        <taxon>Chloroflexota</taxon>
        <taxon>Caldilineae</taxon>
        <taxon>Caldilineales</taxon>
        <taxon>Caldilineaceae</taxon>
        <taxon>Litorilinea</taxon>
    </lineage>
</organism>
<dbReference type="InParanoid" id="A0A540VDX5"/>
<dbReference type="SUPFAM" id="SSF56601">
    <property type="entry name" value="beta-lactamase/transpeptidase-like"/>
    <property type="match status" value="1"/>
</dbReference>
<proteinExistence type="predicted"/>
<dbReference type="Gene3D" id="3.40.710.10">
    <property type="entry name" value="DD-peptidase/beta-lactamase superfamily"/>
    <property type="match status" value="1"/>
</dbReference>
<sequence>MPWTPASARKADAGTHPNAGVPAMSLLHNIQAAVAASGAHMGIAIHHLESGETLELNADEPFPLCSVLKIPVLVEAFRQLREGRFRLDDRWELTLAEKNLPSGVLVFLQDGLQPTVQDLLTLMIIISDNTATDMLMHRLGVARINQTMHELGLADTHIALTIREIFDDMLGEASDPRRAFTDLDRFQEPPPVRRDGRAFSTGPDNDVGTPRDMTRLLTLIFRGEVVDREACDQMLHILLQQQLNTRLPLFLPEGVPFAHKTGTLSGIRNDAGILYASPTSHVAISVFSRWDAGEVAGDPVAEWRRTTAIDEAFGRIGRLVYDHYTTR</sequence>
<dbReference type="AlphaFoldDB" id="A0A540VDX5"/>
<keyword evidence="3" id="KW-1185">Reference proteome</keyword>